<feature type="region of interest" description="Disordered" evidence="1">
    <location>
        <begin position="91"/>
        <end position="111"/>
    </location>
</feature>
<gene>
    <name evidence="2" type="ORF">MSAN_01987400</name>
</gene>
<proteinExistence type="predicted"/>
<name>A0A8H7CPM4_9AGAR</name>
<dbReference type="AlphaFoldDB" id="A0A8H7CPM4"/>
<accession>A0A8H7CPM4</accession>
<protein>
    <submittedName>
        <fullName evidence="2">Uncharacterized protein</fullName>
    </submittedName>
</protein>
<keyword evidence="3" id="KW-1185">Reference proteome</keyword>
<reference evidence="2" key="1">
    <citation type="submission" date="2020-05" db="EMBL/GenBank/DDBJ databases">
        <title>Mycena genomes resolve the evolution of fungal bioluminescence.</title>
        <authorList>
            <person name="Tsai I.J."/>
        </authorList>
    </citation>
    <scope>NUCLEOTIDE SEQUENCE</scope>
    <source>
        <strain evidence="2">160909Yilan</strain>
    </source>
</reference>
<evidence type="ECO:0000313" key="3">
    <source>
        <dbReference type="Proteomes" id="UP000623467"/>
    </source>
</evidence>
<comment type="caution">
    <text evidence="2">The sequence shown here is derived from an EMBL/GenBank/DDBJ whole genome shotgun (WGS) entry which is preliminary data.</text>
</comment>
<feature type="region of interest" description="Disordered" evidence="1">
    <location>
        <begin position="1"/>
        <end position="50"/>
    </location>
</feature>
<dbReference type="EMBL" id="JACAZH010000023">
    <property type="protein sequence ID" value="KAF7343661.1"/>
    <property type="molecule type" value="Genomic_DNA"/>
</dbReference>
<dbReference type="OrthoDB" id="3257409at2759"/>
<feature type="compositionally biased region" description="Acidic residues" evidence="1">
    <location>
        <begin position="95"/>
        <end position="106"/>
    </location>
</feature>
<dbReference type="Pfam" id="PF02992">
    <property type="entry name" value="Transposase_21"/>
    <property type="match status" value="1"/>
</dbReference>
<organism evidence="2 3">
    <name type="scientific">Mycena sanguinolenta</name>
    <dbReference type="NCBI Taxonomy" id="230812"/>
    <lineage>
        <taxon>Eukaryota</taxon>
        <taxon>Fungi</taxon>
        <taxon>Dikarya</taxon>
        <taxon>Basidiomycota</taxon>
        <taxon>Agaricomycotina</taxon>
        <taxon>Agaricomycetes</taxon>
        <taxon>Agaricomycetidae</taxon>
        <taxon>Agaricales</taxon>
        <taxon>Marasmiineae</taxon>
        <taxon>Mycenaceae</taxon>
        <taxon>Mycena</taxon>
    </lineage>
</organism>
<dbReference type="Proteomes" id="UP000623467">
    <property type="component" value="Unassembled WGS sequence"/>
</dbReference>
<dbReference type="InterPro" id="IPR004242">
    <property type="entry name" value="Transposase_21"/>
</dbReference>
<evidence type="ECO:0000256" key="1">
    <source>
        <dbReference type="SAM" id="MobiDB-lite"/>
    </source>
</evidence>
<evidence type="ECO:0000313" key="2">
    <source>
        <dbReference type="EMBL" id="KAF7343661.1"/>
    </source>
</evidence>
<sequence length="462" mass="51734">MVSTVTDVEDPAQRSQKYLNCDLSAPLEPPNPPADAPMSPVAADDPDLGGDINNLSQLLIEERDLGPVLERRNVAGRAALWDVPDDLEMSGAALSEDDSDDEEDAEINGNGYGRRMRMNMSCLERGASSTADEILTGQFISETVRNAQLSALDRAICRSYAWKMRGRVTDHAFDMMRFAYPQTFGNEEGLPNLARTNHACSIRTGAGAIPLRLNSCICLCWAIRKIIRSAHSAMSLDCAPMGSPRKIFTYLPNYPRLRGFFRNPKLIKLLRYRADYQSDPDEIRDVFDSELYRDLCEKEIEVEQPGKKMPRYFADWRDISPGRLTDGFAPFKRRKQTAWPIIVFLYNLPPKFGFTSNSYSSVLFLAPTSRRTCAPSYIPLSWELGSLQTASPPLTFPLTPFKLHAFLILVFGDIPAVSMLMRMKGHNGYSPCRMCKIIGVPVPNSNGKTLCSPRPLDSSRRN</sequence>